<dbReference type="EMBL" id="MCGO01000013">
    <property type="protein sequence ID" value="ORY47674.1"/>
    <property type="molecule type" value="Genomic_DNA"/>
</dbReference>
<sequence length="577" mass="64443">MKLAGKIQAEEEAVFWRFEASYLAMINPAVHHHCTVKQTLAFKLVSGAFLLLCANLGCRVITVMQSIQVVKINANVESHSLPKAAYTVNLLALQMSLLGLFLAGSVFLMSLALQKLASMNTPGLNLFKMIGRSFHPSVFTLYVAPPEESETFTPAFPAMPSLDQVLGSLQEAVTVTLYDDDEMDKPPEIVRVPLPDNAFNLPVRKATVPDFSDEPEYPVQEPYAHNVVEYLQLKWNLITDEEQAHLVTDLEYWNGRHAAILPRIKLQRLDIQEHLEHIWNYFQPLGNYACEIMELVLFNLDEYPPSGVGAGERLAVLELAADEFKNCLTDSKCARKLKDDKYAMGQIVKWLDSERSRNSQSLYNWMFPSLDTLLSLLDWVEKRLVGSAACDSRESITVDETLEDEEGAADVPDLPSINEADPLLGQKISTLSKVKGLHGRLSQIIIATIPAKIDIPSKAVSAGDWMKNAHQRYNSRRYEEDPDNTKGVRTWAMELLSNSAMNRGNEAVEANLSNLGYNEYDVAGIGKVPAILIMLQTWKTGSRVTLNAARFIGILSHPDSLQDAIGAMGIWMFDRFV</sequence>
<dbReference type="OrthoDB" id="10295935at2759"/>
<evidence type="ECO:0000256" key="1">
    <source>
        <dbReference type="SAM" id="Phobius"/>
    </source>
</evidence>
<evidence type="ECO:0000313" key="3">
    <source>
        <dbReference type="Proteomes" id="UP000193642"/>
    </source>
</evidence>
<proteinExistence type="predicted"/>
<protein>
    <submittedName>
        <fullName evidence="2">Uncharacterized protein</fullName>
    </submittedName>
</protein>
<name>A0A1Y2CLD5_9FUNG</name>
<keyword evidence="1" id="KW-1133">Transmembrane helix</keyword>
<gene>
    <name evidence="2" type="ORF">BCR33DRAFT_764080</name>
</gene>
<reference evidence="2 3" key="1">
    <citation type="submission" date="2016-07" db="EMBL/GenBank/DDBJ databases">
        <title>Pervasive Adenine N6-methylation of Active Genes in Fungi.</title>
        <authorList>
            <consortium name="DOE Joint Genome Institute"/>
            <person name="Mondo S.J."/>
            <person name="Dannebaum R.O."/>
            <person name="Kuo R.C."/>
            <person name="Labutti K."/>
            <person name="Haridas S."/>
            <person name="Kuo A."/>
            <person name="Salamov A."/>
            <person name="Ahrendt S.R."/>
            <person name="Lipzen A."/>
            <person name="Sullivan W."/>
            <person name="Andreopoulos W.B."/>
            <person name="Clum A."/>
            <person name="Lindquist E."/>
            <person name="Daum C."/>
            <person name="Ramamoorthy G.K."/>
            <person name="Gryganskyi A."/>
            <person name="Culley D."/>
            <person name="Magnuson J.K."/>
            <person name="James T.Y."/>
            <person name="O'Malley M.A."/>
            <person name="Stajich J.E."/>
            <person name="Spatafora J.W."/>
            <person name="Visel A."/>
            <person name="Grigoriev I.V."/>
        </authorList>
    </citation>
    <scope>NUCLEOTIDE SEQUENCE [LARGE SCALE GENOMIC DNA]</scope>
    <source>
        <strain evidence="2 3">JEL800</strain>
    </source>
</reference>
<comment type="caution">
    <text evidence="2">The sequence shown here is derived from an EMBL/GenBank/DDBJ whole genome shotgun (WGS) entry which is preliminary data.</text>
</comment>
<dbReference type="AlphaFoldDB" id="A0A1Y2CLD5"/>
<evidence type="ECO:0000313" key="2">
    <source>
        <dbReference type="EMBL" id="ORY47674.1"/>
    </source>
</evidence>
<dbReference type="Proteomes" id="UP000193642">
    <property type="component" value="Unassembled WGS sequence"/>
</dbReference>
<accession>A0A1Y2CLD5</accession>
<keyword evidence="1" id="KW-0472">Membrane</keyword>
<keyword evidence="1" id="KW-0812">Transmembrane</keyword>
<keyword evidence="3" id="KW-1185">Reference proteome</keyword>
<feature type="transmembrane region" description="Helical" evidence="1">
    <location>
        <begin position="90"/>
        <end position="113"/>
    </location>
</feature>
<organism evidence="2 3">
    <name type="scientific">Rhizoclosmatium globosum</name>
    <dbReference type="NCBI Taxonomy" id="329046"/>
    <lineage>
        <taxon>Eukaryota</taxon>
        <taxon>Fungi</taxon>
        <taxon>Fungi incertae sedis</taxon>
        <taxon>Chytridiomycota</taxon>
        <taxon>Chytridiomycota incertae sedis</taxon>
        <taxon>Chytridiomycetes</taxon>
        <taxon>Chytridiales</taxon>
        <taxon>Chytriomycetaceae</taxon>
        <taxon>Rhizoclosmatium</taxon>
    </lineage>
</organism>